<organism evidence="4 5">
    <name type="scientific">Fuscibacter oryzae</name>
    <dbReference type="NCBI Taxonomy" id="2803939"/>
    <lineage>
        <taxon>Bacteria</taxon>
        <taxon>Pseudomonadati</taxon>
        <taxon>Pseudomonadota</taxon>
        <taxon>Alphaproteobacteria</taxon>
        <taxon>Rhodobacterales</taxon>
        <taxon>Paracoccaceae</taxon>
        <taxon>Fuscibacter</taxon>
    </lineage>
</organism>
<dbReference type="Pfam" id="PF00583">
    <property type="entry name" value="Acetyltransf_1"/>
    <property type="match status" value="1"/>
</dbReference>
<reference evidence="4" key="1">
    <citation type="submission" date="2021-01" db="EMBL/GenBank/DDBJ databases">
        <title>Genome seq and assembly of Tabrizicola sp. KVB23.</title>
        <authorList>
            <person name="Chhetri G."/>
        </authorList>
    </citation>
    <scope>NUCLEOTIDE SEQUENCE</scope>
    <source>
        <strain evidence="4">KVB23</strain>
    </source>
</reference>
<comment type="caution">
    <text evidence="4">The sequence shown here is derived from an EMBL/GenBank/DDBJ whole genome shotgun (WGS) entry which is preliminary data.</text>
</comment>
<evidence type="ECO:0000256" key="1">
    <source>
        <dbReference type="ARBA" id="ARBA00022679"/>
    </source>
</evidence>
<dbReference type="PANTHER" id="PTHR43877">
    <property type="entry name" value="AMINOALKYLPHOSPHONATE N-ACETYLTRANSFERASE-RELATED-RELATED"/>
    <property type="match status" value="1"/>
</dbReference>
<dbReference type="GO" id="GO:0016747">
    <property type="term" value="F:acyltransferase activity, transferring groups other than amino-acyl groups"/>
    <property type="evidence" value="ECO:0007669"/>
    <property type="project" value="InterPro"/>
</dbReference>
<name>A0A8J7SRB0_9RHOB</name>
<dbReference type="PROSITE" id="PS51186">
    <property type="entry name" value="GNAT"/>
    <property type="match status" value="1"/>
</dbReference>
<dbReference type="Gene3D" id="3.40.630.30">
    <property type="match status" value="1"/>
</dbReference>
<dbReference type="EMBL" id="JAESVP010000001">
    <property type="protein sequence ID" value="MBL4926765.1"/>
    <property type="molecule type" value="Genomic_DNA"/>
</dbReference>
<keyword evidence="5" id="KW-1185">Reference proteome</keyword>
<dbReference type="InterPro" id="IPR000182">
    <property type="entry name" value="GNAT_dom"/>
</dbReference>
<dbReference type="CDD" id="cd04301">
    <property type="entry name" value="NAT_SF"/>
    <property type="match status" value="1"/>
</dbReference>
<dbReference type="Proteomes" id="UP000619033">
    <property type="component" value="Unassembled WGS sequence"/>
</dbReference>
<keyword evidence="2" id="KW-0012">Acyltransferase</keyword>
<gene>
    <name evidence="4" type="ORF">JI744_01480</name>
</gene>
<evidence type="ECO:0000313" key="5">
    <source>
        <dbReference type="Proteomes" id="UP000619033"/>
    </source>
</evidence>
<dbReference type="AlphaFoldDB" id="A0A8J7SRB0"/>
<evidence type="ECO:0000256" key="2">
    <source>
        <dbReference type="ARBA" id="ARBA00023315"/>
    </source>
</evidence>
<dbReference type="InterPro" id="IPR050832">
    <property type="entry name" value="Bact_Acetyltransf"/>
</dbReference>
<feature type="domain" description="N-acetyltransferase" evidence="3">
    <location>
        <begin position="3"/>
        <end position="162"/>
    </location>
</feature>
<keyword evidence="1" id="KW-0808">Transferase</keyword>
<proteinExistence type="predicted"/>
<evidence type="ECO:0000313" key="4">
    <source>
        <dbReference type="EMBL" id="MBL4926765.1"/>
    </source>
</evidence>
<dbReference type="InterPro" id="IPR016181">
    <property type="entry name" value="Acyl_CoA_acyltransferase"/>
</dbReference>
<dbReference type="RefSeq" id="WP_202657578.1">
    <property type="nucleotide sequence ID" value="NZ_JAESVP010000001.1"/>
</dbReference>
<sequence>MQPTIRPLDPLSDLALVEAFNRQAADYWLLADRAPPGPQKAADFFTDGPPGCDPARSHRLGLFAEGALVGLAELSFGFPQPQDAYLGLMILHPDARGRGYGRQFLGHIEGLARAEGCPRLYLAVLQENPRGRAFWEGQGFQPTGVSRLDDETGHVVYRLVKVL</sequence>
<protein>
    <submittedName>
        <fullName evidence="4">GNAT family N-acetyltransferase</fullName>
    </submittedName>
</protein>
<accession>A0A8J7SRB0</accession>
<dbReference type="SUPFAM" id="SSF55729">
    <property type="entry name" value="Acyl-CoA N-acyltransferases (Nat)"/>
    <property type="match status" value="1"/>
</dbReference>
<evidence type="ECO:0000259" key="3">
    <source>
        <dbReference type="PROSITE" id="PS51186"/>
    </source>
</evidence>